<gene>
    <name evidence="1" type="ORF">MARPO_0033s0007</name>
</gene>
<dbReference type="Proteomes" id="UP000244005">
    <property type="component" value="Unassembled WGS sequence"/>
</dbReference>
<accession>A0A2R6X659</accession>
<proteinExistence type="predicted"/>
<dbReference type="EMBL" id="KZ772705">
    <property type="protein sequence ID" value="PTQ41583.1"/>
    <property type="molecule type" value="Genomic_DNA"/>
</dbReference>
<dbReference type="AlphaFoldDB" id="A0A2R6X659"/>
<sequence>MTQENRLRLPHTKFGEENRLRLPYTKFGEETARIVGEKFLHDCAVSTTLQIRYFDLTNENRKKNMWSGGLRLGATAAMEQRKDISCV</sequence>
<keyword evidence="2" id="KW-1185">Reference proteome</keyword>
<evidence type="ECO:0000313" key="2">
    <source>
        <dbReference type="Proteomes" id="UP000244005"/>
    </source>
</evidence>
<name>A0A2R6X659_MARPO</name>
<protein>
    <submittedName>
        <fullName evidence="1">Uncharacterized protein</fullName>
    </submittedName>
</protein>
<organism evidence="1 2">
    <name type="scientific">Marchantia polymorpha</name>
    <name type="common">Common liverwort</name>
    <name type="synonym">Marchantia aquatica</name>
    <dbReference type="NCBI Taxonomy" id="3197"/>
    <lineage>
        <taxon>Eukaryota</taxon>
        <taxon>Viridiplantae</taxon>
        <taxon>Streptophyta</taxon>
        <taxon>Embryophyta</taxon>
        <taxon>Marchantiophyta</taxon>
        <taxon>Marchantiopsida</taxon>
        <taxon>Marchantiidae</taxon>
        <taxon>Marchantiales</taxon>
        <taxon>Marchantiaceae</taxon>
        <taxon>Marchantia</taxon>
    </lineage>
</organism>
<dbReference type="Gramene" id="Mp1g16530.1">
    <property type="protein sequence ID" value="Mp1g16530.1.cds1"/>
    <property type="gene ID" value="Mp1g16530"/>
</dbReference>
<evidence type="ECO:0000313" key="1">
    <source>
        <dbReference type="EMBL" id="PTQ41583.1"/>
    </source>
</evidence>
<reference evidence="2" key="1">
    <citation type="journal article" date="2017" name="Cell">
        <title>Insights into land plant evolution garnered from the Marchantia polymorpha genome.</title>
        <authorList>
            <person name="Bowman J.L."/>
            <person name="Kohchi T."/>
            <person name="Yamato K.T."/>
            <person name="Jenkins J."/>
            <person name="Shu S."/>
            <person name="Ishizaki K."/>
            <person name="Yamaoka S."/>
            <person name="Nishihama R."/>
            <person name="Nakamura Y."/>
            <person name="Berger F."/>
            <person name="Adam C."/>
            <person name="Aki S.S."/>
            <person name="Althoff F."/>
            <person name="Araki T."/>
            <person name="Arteaga-Vazquez M.A."/>
            <person name="Balasubrmanian S."/>
            <person name="Barry K."/>
            <person name="Bauer D."/>
            <person name="Boehm C.R."/>
            <person name="Briginshaw L."/>
            <person name="Caballero-Perez J."/>
            <person name="Catarino B."/>
            <person name="Chen F."/>
            <person name="Chiyoda S."/>
            <person name="Chovatia M."/>
            <person name="Davies K.M."/>
            <person name="Delmans M."/>
            <person name="Demura T."/>
            <person name="Dierschke T."/>
            <person name="Dolan L."/>
            <person name="Dorantes-Acosta A.E."/>
            <person name="Eklund D.M."/>
            <person name="Florent S.N."/>
            <person name="Flores-Sandoval E."/>
            <person name="Fujiyama A."/>
            <person name="Fukuzawa H."/>
            <person name="Galik B."/>
            <person name="Grimanelli D."/>
            <person name="Grimwood J."/>
            <person name="Grossniklaus U."/>
            <person name="Hamada T."/>
            <person name="Haseloff J."/>
            <person name="Hetherington A.J."/>
            <person name="Higo A."/>
            <person name="Hirakawa Y."/>
            <person name="Hundley H.N."/>
            <person name="Ikeda Y."/>
            <person name="Inoue K."/>
            <person name="Inoue S.I."/>
            <person name="Ishida S."/>
            <person name="Jia Q."/>
            <person name="Kakita M."/>
            <person name="Kanazawa T."/>
            <person name="Kawai Y."/>
            <person name="Kawashima T."/>
            <person name="Kennedy M."/>
            <person name="Kinose K."/>
            <person name="Kinoshita T."/>
            <person name="Kohara Y."/>
            <person name="Koide E."/>
            <person name="Komatsu K."/>
            <person name="Kopischke S."/>
            <person name="Kubo M."/>
            <person name="Kyozuka J."/>
            <person name="Lagercrantz U."/>
            <person name="Lin S.S."/>
            <person name="Lindquist E."/>
            <person name="Lipzen A.M."/>
            <person name="Lu C.W."/>
            <person name="De Luna E."/>
            <person name="Martienssen R.A."/>
            <person name="Minamino N."/>
            <person name="Mizutani M."/>
            <person name="Mizutani M."/>
            <person name="Mochizuki N."/>
            <person name="Monte I."/>
            <person name="Mosher R."/>
            <person name="Nagasaki H."/>
            <person name="Nakagami H."/>
            <person name="Naramoto S."/>
            <person name="Nishitani K."/>
            <person name="Ohtani M."/>
            <person name="Okamoto T."/>
            <person name="Okumura M."/>
            <person name="Phillips J."/>
            <person name="Pollak B."/>
            <person name="Reinders A."/>
            <person name="Rovekamp M."/>
            <person name="Sano R."/>
            <person name="Sawa S."/>
            <person name="Schmid M.W."/>
            <person name="Shirakawa M."/>
            <person name="Solano R."/>
            <person name="Spunde A."/>
            <person name="Suetsugu N."/>
            <person name="Sugano S."/>
            <person name="Sugiyama A."/>
            <person name="Sun R."/>
            <person name="Suzuki Y."/>
            <person name="Takenaka M."/>
            <person name="Takezawa D."/>
            <person name="Tomogane H."/>
            <person name="Tsuzuki M."/>
            <person name="Ueda T."/>
            <person name="Umeda M."/>
            <person name="Ward J.M."/>
            <person name="Watanabe Y."/>
            <person name="Yazaki K."/>
            <person name="Yokoyama R."/>
            <person name="Yoshitake Y."/>
            <person name="Yotsui I."/>
            <person name="Zachgo S."/>
            <person name="Schmutz J."/>
        </authorList>
    </citation>
    <scope>NUCLEOTIDE SEQUENCE [LARGE SCALE GENOMIC DNA]</scope>
    <source>
        <strain evidence="2">Tak-1</strain>
    </source>
</reference>